<evidence type="ECO:0000256" key="5">
    <source>
        <dbReference type="ARBA" id="ARBA00022989"/>
    </source>
</evidence>
<evidence type="ECO:0000256" key="4">
    <source>
        <dbReference type="ARBA" id="ARBA00022729"/>
    </source>
</evidence>
<feature type="transmembrane region" description="Helical" evidence="7">
    <location>
        <begin position="323"/>
        <end position="345"/>
    </location>
</feature>
<sequence>MAATQRATAFFLLIVFMQCFTTLADEHSHTYDDSEEVVLWMNTIGPYANRQETYNYFSLHFCQGKKEGINHYHESMAEDLQGIELEFSGLDIHYKRTQSKLQYCTIDNLDKDKLDSFKYAIRNNYWFQAYLDDLPLWGTIGEYDESTKSFYLFTHRRLDIGYAGNRIVDVNMTNENKVKLEPGIAVPFTYEVNWKPSAVKYHDRFDKYLDPSFFQHRIHWFSIFNSFMMVIFLVGLVSMILMRTLRKDYARYSKEEDMDDLERDLGDEYGWKQVHGDVFRAPSRPTLFSALIGCGYQLAVVTVCTIALAIFGDLYTERSSLLAAAIFVYAATSPVNGYFGGSLYARLGGKRWIRQMLISSFFFPSLVCGMAFFLNFIAMYYHVARAIPFLTMLAVAAICLFIILPLNLVGTILGRNLAGQADAPCRVNAVPRPIPEKKWYMEPYVIALLGGILPFGSIFIEMYFIFTSFWAYKIYYVYGFMLLVYVILAVVTICVIIVCAYFLLNAEDYRWQWTSFLAGASTAFYVFLYSYYYFVFKTKMYGLFQTVFYFGYMGVLSMGLGIVCGTFGYAGTNAFVRKIYSTVKID</sequence>
<comment type="similarity">
    <text evidence="2 7">Belongs to the nonaspanin (TM9SF) (TC 9.A.2) family.</text>
</comment>
<feature type="transmembrane region" description="Helical" evidence="7">
    <location>
        <begin position="516"/>
        <end position="535"/>
    </location>
</feature>
<evidence type="ECO:0000256" key="7">
    <source>
        <dbReference type="RuleBase" id="RU363079"/>
    </source>
</evidence>
<feature type="signal peptide" evidence="7">
    <location>
        <begin position="1"/>
        <end position="24"/>
    </location>
</feature>
<dbReference type="PANTHER" id="PTHR10766">
    <property type="entry name" value="TRANSMEMBRANE 9 SUPERFAMILY PROTEIN"/>
    <property type="match status" value="1"/>
</dbReference>
<feature type="transmembrane region" description="Helical" evidence="7">
    <location>
        <begin position="357"/>
        <end position="381"/>
    </location>
</feature>
<dbReference type="InterPro" id="IPR004240">
    <property type="entry name" value="EMP70"/>
</dbReference>
<evidence type="ECO:0000313" key="9">
    <source>
        <dbReference type="Proteomes" id="UP000192578"/>
    </source>
</evidence>
<feature type="transmembrane region" description="Helical" evidence="7">
    <location>
        <begin position="478"/>
        <end position="504"/>
    </location>
</feature>
<dbReference type="PANTHER" id="PTHR10766:SF41">
    <property type="entry name" value="TRANSMEMBRANE 9 SUPERFAMILY MEMBER 3"/>
    <property type="match status" value="1"/>
</dbReference>
<dbReference type="GO" id="GO:0072657">
    <property type="term" value="P:protein localization to membrane"/>
    <property type="evidence" value="ECO:0007669"/>
    <property type="project" value="TreeGrafter"/>
</dbReference>
<evidence type="ECO:0000313" key="8">
    <source>
        <dbReference type="EMBL" id="OQV25049.1"/>
    </source>
</evidence>
<accession>A0A1W0XC32</accession>
<evidence type="ECO:0000256" key="2">
    <source>
        <dbReference type="ARBA" id="ARBA00005227"/>
    </source>
</evidence>
<organism evidence="8 9">
    <name type="scientific">Hypsibius exemplaris</name>
    <name type="common">Freshwater tardigrade</name>
    <dbReference type="NCBI Taxonomy" id="2072580"/>
    <lineage>
        <taxon>Eukaryota</taxon>
        <taxon>Metazoa</taxon>
        <taxon>Ecdysozoa</taxon>
        <taxon>Tardigrada</taxon>
        <taxon>Eutardigrada</taxon>
        <taxon>Parachela</taxon>
        <taxon>Hypsibioidea</taxon>
        <taxon>Hypsibiidae</taxon>
        <taxon>Hypsibius</taxon>
    </lineage>
</organism>
<keyword evidence="9" id="KW-1185">Reference proteome</keyword>
<feature type="transmembrane region" description="Helical" evidence="7">
    <location>
        <begin position="220"/>
        <end position="242"/>
    </location>
</feature>
<name>A0A1W0XC32_HYPEX</name>
<keyword evidence="6 7" id="KW-0472">Membrane</keyword>
<evidence type="ECO:0000256" key="6">
    <source>
        <dbReference type="ARBA" id="ARBA00023136"/>
    </source>
</evidence>
<dbReference type="GO" id="GO:0016020">
    <property type="term" value="C:membrane"/>
    <property type="evidence" value="ECO:0007669"/>
    <property type="project" value="UniProtKB-SubCell"/>
</dbReference>
<evidence type="ECO:0000256" key="1">
    <source>
        <dbReference type="ARBA" id="ARBA00004141"/>
    </source>
</evidence>
<dbReference type="AlphaFoldDB" id="A0A1W0XC32"/>
<proteinExistence type="inferred from homology"/>
<feature type="transmembrane region" description="Helical" evidence="7">
    <location>
        <begin position="287"/>
        <end position="311"/>
    </location>
</feature>
<feature type="transmembrane region" description="Helical" evidence="7">
    <location>
        <begin position="444"/>
        <end position="466"/>
    </location>
</feature>
<feature type="chain" id="PRO_5011834439" description="Transmembrane 9 superfamily member" evidence="7">
    <location>
        <begin position="25"/>
        <end position="586"/>
    </location>
</feature>
<gene>
    <name evidence="8" type="ORF">BV898_01259</name>
</gene>
<keyword evidence="4 7" id="KW-0732">Signal</keyword>
<dbReference type="OrthoDB" id="1666796at2759"/>
<evidence type="ECO:0000256" key="3">
    <source>
        <dbReference type="ARBA" id="ARBA00022692"/>
    </source>
</evidence>
<keyword evidence="5 7" id="KW-1133">Transmembrane helix</keyword>
<comment type="caution">
    <text evidence="8">The sequence shown here is derived from an EMBL/GenBank/DDBJ whole genome shotgun (WGS) entry which is preliminary data.</text>
</comment>
<feature type="transmembrane region" description="Helical" evidence="7">
    <location>
        <begin position="547"/>
        <end position="570"/>
    </location>
</feature>
<keyword evidence="3 7" id="KW-0812">Transmembrane</keyword>
<feature type="transmembrane region" description="Helical" evidence="7">
    <location>
        <begin position="387"/>
        <end position="409"/>
    </location>
</feature>
<protein>
    <recommendedName>
        <fullName evidence="7">Transmembrane 9 superfamily member</fullName>
    </recommendedName>
</protein>
<comment type="subcellular location">
    <subcellularLocation>
        <location evidence="1">Membrane</location>
        <topology evidence="1">Multi-pass membrane protein</topology>
    </subcellularLocation>
</comment>
<dbReference type="Proteomes" id="UP000192578">
    <property type="component" value="Unassembled WGS sequence"/>
</dbReference>
<reference evidence="9" key="1">
    <citation type="submission" date="2017-01" db="EMBL/GenBank/DDBJ databases">
        <title>Comparative genomics of anhydrobiosis in the tardigrade Hypsibius dujardini.</title>
        <authorList>
            <person name="Yoshida Y."/>
            <person name="Koutsovoulos G."/>
            <person name="Laetsch D."/>
            <person name="Stevens L."/>
            <person name="Kumar S."/>
            <person name="Horikawa D."/>
            <person name="Ishino K."/>
            <person name="Komine S."/>
            <person name="Tomita M."/>
            <person name="Blaxter M."/>
            <person name="Arakawa K."/>
        </authorList>
    </citation>
    <scope>NUCLEOTIDE SEQUENCE [LARGE SCALE GENOMIC DNA]</scope>
    <source>
        <strain evidence="9">Z151</strain>
    </source>
</reference>
<dbReference type="Pfam" id="PF02990">
    <property type="entry name" value="EMP70"/>
    <property type="match status" value="1"/>
</dbReference>
<dbReference type="EMBL" id="MTYJ01000004">
    <property type="protein sequence ID" value="OQV25049.1"/>
    <property type="molecule type" value="Genomic_DNA"/>
</dbReference>